<accession>A0A6F9D7F5</accession>
<dbReference type="PANTHER" id="PTHR46263:SF1">
    <property type="entry name" value="ARMADILLO REPEAT-CONTAINING PROTEIN 7"/>
    <property type="match status" value="1"/>
</dbReference>
<dbReference type="InterPro" id="IPR016024">
    <property type="entry name" value="ARM-type_fold"/>
</dbReference>
<name>A0A6F9D7F5_9ASCI</name>
<sequence>MFSTYQRLKRRTTSKDLNRPDYLQALVTEFQDTTDKQAKEQVLANLANFGYDPINFQYLRDLHVIDLFVDCMDTDEDINGSIVEFGVGGLCNLAADAKNRESILAIPNSIELTIRCLSSANKETVLSAMTLIMQLVVPASRPRIISPALISCMEKFSTAEDARLRNIACVFLEDYCTLEERSSAAAKTDSQPLLHIPLPPAK</sequence>
<gene>
    <name evidence="1" type="primary">Armc7</name>
</gene>
<dbReference type="EMBL" id="LR783056">
    <property type="protein sequence ID" value="CAB3223155.1"/>
    <property type="molecule type" value="mRNA"/>
</dbReference>
<dbReference type="InterPro" id="IPR011989">
    <property type="entry name" value="ARM-like"/>
</dbReference>
<dbReference type="AlphaFoldDB" id="A0A6F9D7F5"/>
<reference evidence="1" key="1">
    <citation type="submission" date="2020-04" db="EMBL/GenBank/DDBJ databases">
        <authorList>
            <person name="Neveu A P."/>
        </authorList>
    </citation>
    <scope>NUCLEOTIDE SEQUENCE</scope>
    <source>
        <tissue evidence="1">Whole embryo</tissue>
    </source>
</reference>
<organism evidence="1">
    <name type="scientific">Phallusia mammillata</name>
    <dbReference type="NCBI Taxonomy" id="59560"/>
    <lineage>
        <taxon>Eukaryota</taxon>
        <taxon>Metazoa</taxon>
        <taxon>Chordata</taxon>
        <taxon>Tunicata</taxon>
        <taxon>Ascidiacea</taxon>
        <taxon>Phlebobranchia</taxon>
        <taxon>Ascidiidae</taxon>
        <taxon>Phallusia</taxon>
    </lineage>
</organism>
<dbReference type="SUPFAM" id="SSF48371">
    <property type="entry name" value="ARM repeat"/>
    <property type="match status" value="1"/>
</dbReference>
<protein>
    <submittedName>
        <fullName evidence="1">Armadillo repeat-containing protein 7-like</fullName>
    </submittedName>
</protein>
<dbReference type="InterPro" id="IPR042462">
    <property type="entry name" value="ARMC7"/>
</dbReference>
<dbReference type="Gene3D" id="1.25.10.10">
    <property type="entry name" value="Leucine-rich Repeat Variant"/>
    <property type="match status" value="1"/>
</dbReference>
<evidence type="ECO:0000313" key="1">
    <source>
        <dbReference type="EMBL" id="CAB3223155.1"/>
    </source>
</evidence>
<dbReference type="PANTHER" id="PTHR46263">
    <property type="entry name" value="ARMADILLO REPEAT-CONTAINING PROTEIN 7"/>
    <property type="match status" value="1"/>
</dbReference>
<proteinExistence type="evidence at transcript level"/>